<dbReference type="HOGENOM" id="CLU_013985_18_0_6"/>
<dbReference type="Gene3D" id="3.40.630.30">
    <property type="match status" value="1"/>
</dbReference>
<dbReference type="PROSITE" id="PS51186">
    <property type="entry name" value="GNAT"/>
    <property type="match status" value="1"/>
</dbReference>
<dbReference type="InterPro" id="IPR016181">
    <property type="entry name" value="Acyl_CoA_acyltransferase"/>
</dbReference>
<dbReference type="PANTHER" id="PTHR43877">
    <property type="entry name" value="AMINOALKYLPHOSPHONATE N-ACETYLTRANSFERASE-RELATED-RELATED"/>
    <property type="match status" value="1"/>
</dbReference>
<dbReference type="Proteomes" id="UP000019586">
    <property type="component" value="Chromosome"/>
</dbReference>
<name>W8V1Y0_KLEPN</name>
<dbReference type="InterPro" id="IPR000182">
    <property type="entry name" value="GNAT_dom"/>
</dbReference>
<gene>
    <name evidence="4" type="ORF">KPNJ2_05176</name>
</gene>
<keyword evidence="1" id="KW-0808">Transferase</keyword>
<organism evidence="4 5">
    <name type="scientific">Klebsiella pneumoniae 30684/NJST258_2</name>
    <dbReference type="NCBI Taxonomy" id="1420013"/>
    <lineage>
        <taxon>Bacteria</taxon>
        <taxon>Pseudomonadati</taxon>
        <taxon>Pseudomonadota</taxon>
        <taxon>Gammaproteobacteria</taxon>
        <taxon>Enterobacterales</taxon>
        <taxon>Enterobacteriaceae</taxon>
        <taxon>Klebsiella/Raoultella group</taxon>
        <taxon>Klebsiella</taxon>
        <taxon>Klebsiella pneumoniae complex</taxon>
    </lineage>
</organism>
<proteinExistence type="predicted"/>
<evidence type="ECO:0000256" key="1">
    <source>
        <dbReference type="ARBA" id="ARBA00022679"/>
    </source>
</evidence>
<dbReference type="GO" id="GO:0008233">
    <property type="term" value="F:peptidase activity"/>
    <property type="evidence" value="ECO:0007669"/>
    <property type="project" value="UniProtKB-KW"/>
</dbReference>
<evidence type="ECO:0000256" key="2">
    <source>
        <dbReference type="ARBA" id="ARBA00023315"/>
    </source>
</evidence>
<keyword evidence="4" id="KW-0645">Protease</keyword>
<dbReference type="InterPro" id="IPR050832">
    <property type="entry name" value="Bact_Acetyltransf"/>
</dbReference>
<dbReference type="SUPFAM" id="SSF55729">
    <property type="entry name" value="Acyl-CoA N-acyltransferases (Nat)"/>
    <property type="match status" value="1"/>
</dbReference>
<dbReference type="EMBL" id="CP006918">
    <property type="protein sequence ID" value="AHM81948.1"/>
    <property type="molecule type" value="Genomic_DNA"/>
</dbReference>
<keyword evidence="4" id="KW-0378">Hydrolase</keyword>
<dbReference type="GO" id="GO:0006508">
    <property type="term" value="P:proteolysis"/>
    <property type="evidence" value="ECO:0007669"/>
    <property type="project" value="UniProtKB-KW"/>
</dbReference>
<reference evidence="4 5" key="1">
    <citation type="journal article" date="2014" name="Proc. Natl. Acad. Sci. U.S.A.">
        <title>Molecular dissection of the evolution of carbapenem-resistant multilocus sequence type 258 Klebsiella pneumoniae.</title>
        <authorList>
            <person name="Deleo F.R."/>
            <person name="Chen L."/>
            <person name="Porcella S.F."/>
            <person name="Martens C.A."/>
            <person name="Kobayashi S.D."/>
            <person name="Porter A.R."/>
            <person name="Chavda K.D."/>
            <person name="Jacobs M.R."/>
            <person name="Mathema B."/>
            <person name="Olsen R.J."/>
            <person name="Bonomo R.A."/>
            <person name="Musser J.M."/>
            <person name="Kreiswirth B.N."/>
        </authorList>
    </citation>
    <scope>NUCLEOTIDE SEQUENCE [LARGE SCALE GENOMIC DNA]</scope>
    <source>
        <strain evidence="4">30684/NJST258_2</strain>
    </source>
</reference>
<dbReference type="PATRIC" id="fig|1420013.3.peg.4857"/>
<dbReference type="KEGG" id="kps:KPNJ2_05176"/>
<dbReference type="AlphaFoldDB" id="W8V1Y0"/>
<protein>
    <submittedName>
        <fullName evidence="4">Protease synthase and sporulation negative regulatory protein PAI 1</fullName>
    </submittedName>
</protein>
<feature type="domain" description="N-acetyltransferase" evidence="3">
    <location>
        <begin position="23"/>
        <end position="189"/>
    </location>
</feature>
<evidence type="ECO:0000259" key="3">
    <source>
        <dbReference type="PROSITE" id="PS51186"/>
    </source>
</evidence>
<sequence>MSFHIVHFTGNIAAERREERSMLTIRQACPEDAPQLSAMGYASYHHHFAHLWRDADELALFLKQEYAEDALRRSLADATQHWLIAEAPSPVGFAKYSYQQRMADDGKIGTLLHKLYLMPGKTGHRYGEHIFHAVETRAKTAGESWLWLEVLAANPAARRFYERQGMQHIRDTIFHSASQQSTLHILAKPI</sequence>
<keyword evidence="2" id="KW-0012">Acyltransferase</keyword>
<evidence type="ECO:0000313" key="4">
    <source>
        <dbReference type="EMBL" id="AHM81948.1"/>
    </source>
</evidence>
<dbReference type="Pfam" id="PF00583">
    <property type="entry name" value="Acetyltransf_1"/>
    <property type="match status" value="1"/>
</dbReference>
<accession>W8V1Y0</accession>
<evidence type="ECO:0000313" key="5">
    <source>
        <dbReference type="Proteomes" id="UP000019586"/>
    </source>
</evidence>
<dbReference type="GO" id="GO:0016747">
    <property type="term" value="F:acyltransferase activity, transferring groups other than amino-acyl groups"/>
    <property type="evidence" value="ECO:0007669"/>
    <property type="project" value="InterPro"/>
</dbReference>